<dbReference type="AlphaFoldDB" id="A0A437AC49"/>
<keyword evidence="1" id="KW-0812">Transmembrane</keyword>
<accession>A0A437AC49</accession>
<feature type="transmembrane region" description="Helical" evidence="1">
    <location>
        <begin position="360"/>
        <end position="385"/>
    </location>
</feature>
<dbReference type="OrthoDB" id="771136at2759"/>
<keyword evidence="1" id="KW-1133">Transmembrane helix</keyword>
<evidence type="ECO:0000256" key="1">
    <source>
        <dbReference type="SAM" id="Phobius"/>
    </source>
</evidence>
<dbReference type="EMBL" id="SAEB01000003">
    <property type="protein sequence ID" value="RVD88839.1"/>
    <property type="molecule type" value="Genomic_DNA"/>
</dbReference>
<dbReference type="SUPFAM" id="SSF50630">
    <property type="entry name" value="Acid proteases"/>
    <property type="match status" value="1"/>
</dbReference>
<sequence>MGAVDFRVPMTILSLLTFLYYVTRPEITVYEANLLTRRSDSVSQQVKRANENHVLLPTECFLDRGNISSEIFTNVTFGTNTPLEGVSTKNNFKLSNGDYGMVGSTEGYWVEDTVTAGGEAINFEFGVATSWNYRPALGLGFKGAWTTQTPSYGGRSYDGTQVRLAASIMFKTLKLQGKYFLVLWIAASFRELDIYSWVVLPPGSSGYGGRINTFPTTRFVNLPNFVRGLNQKPSYRAISTSHVLEFAFNKATIRVPFNDLIARDIVDQKNPGSCHLFLDWFKPGAGSDSRPVVLGGPFFKAAYIVINPETNTTAIAGLSRNDTASEIVEIGGRYGASLSTVKGSAIDPSVSSSNKLPLPLGALIGIGVGGVLVLIAAIALGIFLYRRRKARKISGITSTESSPQGEIPKVRPTSDLEVAKVQVAVSQGLSSGQRQQEIFDSQRYELDARAGHLQELP</sequence>
<reference evidence="2 3" key="1">
    <citation type="submission" date="2019-01" db="EMBL/GenBank/DDBJ databases">
        <title>Intercellular communication is required for trap formation in the nematode-trapping fungus Duddingtonia flagrans.</title>
        <authorList>
            <person name="Youssar L."/>
            <person name="Wernet V."/>
            <person name="Hensel N."/>
            <person name="Hildebrandt H.-G."/>
            <person name="Fischer R."/>
        </authorList>
    </citation>
    <scope>NUCLEOTIDE SEQUENCE [LARGE SCALE GENOMIC DNA]</scope>
    <source>
        <strain evidence="2 3">CBS H-5679</strain>
    </source>
</reference>
<keyword evidence="1" id="KW-0472">Membrane</keyword>
<keyword evidence="3" id="KW-1185">Reference proteome</keyword>
<evidence type="ECO:0000313" key="2">
    <source>
        <dbReference type="EMBL" id="RVD88839.1"/>
    </source>
</evidence>
<gene>
    <name evidence="2" type="ORF">DFL_003011</name>
</gene>
<dbReference type="Gene3D" id="2.40.70.10">
    <property type="entry name" value="Acid Proteases"/>
    <property type="match status" value="2"/>
</dbReference>
<comment type="caution">
    <text evidence="2">The sequence shown here is derived from an EMBL/GenBank/DDBJ whole genome shotgun (WGS) entry which is preliminary data.</text>
</comment>
<dbReference type="VEuPathDB" id="FungiDB:DFL_003011"/>
<dbReference type="InterPro" id="IPR021109">
    <property type="entry name" value="Peptidase_aspartic_dom_sf"/>
</dbReference>
<dbReference type="CDD" id="cd12087">
    <property type="entry name" value="TM_EGFR-like"/>
    <property type="match status" value="1"/>
</dbReference>
<dbReference type="RefSeq" id="XP_067494383.1">
    <property type="nucleotide sequence ID" value="XM_067631882.1"/>
</dbReference>
<dbReference type="GeneID" id="93585322"/>
<dbReference type="Proteomes" id="UP000283090">
    <property type="component" value="Unassembled WGS sequence"/>
</dbReference>
<protein>
    <recommendedName>
        <fullName evidence="4">Peptidase A1 domain-containing protein</fullName>
    </recommendedName>
</protein>
<evidence type="ECO:0000313" key="3">
    <source>
        <dbReference type="Proteomes" id="UP000283090"/>
    </source>
</evidence>
<proteinExistence type="predicted"/>
<name>A0A437AC49_ARTFL</name>
<evidence type="ECO:0008006" key="4">
    <source>
        <dbReference type="Google" id="ProtNLM"/>
    </source>
</evidence>
<organism evidence="2 3">
    <name type="scientific">Arthrobotrys flagrans</name>
    <name type="common">Nematode-trapping fungus</name>
    <name type="synonym">Trichothecium flagrans</name>
    <dbReference type="NCBI Taxonomy" id="97331"/>
    <lineage>
        <taxon>Eukaryota</taxon>
        <taxon>Fungi</taxon>
        <taxon>Dikarya</taxon>
        <taxon>Ascomycota</taxon>
        <taxon>Pezizomycotina</taxon>
        <taxon>Orbiliomycetes</taxon>
        <taxon>Orbiliales</taxon>
        <taxon>Orbiliaceae</taxon>
        <taxon>Arthrobotrys</taxon>
    </lineage>
</organism>